<evidence type="ECO:0000256" key="2">
    <source>
        <dbReference type="ARBA" id="ARBA00022723"/>
    </source>
</evidence>
<dbReference type="PROSITE" id="PS51007">
    <property type="entry name" value="CYTC"/>
    <property type="match status" value="1"/>
</dbReference>
<sequence length="158" mass="17572">MKRPLLLALLLLPGFAAATPEGERIFQKACVGCHTLTPQPSAATLKKAGGAQMKQKSRPAGEKRVELTSKVRQTPSAELRTWIANPHRVKDDTRCDTRGMSPTEMDALLAYLKTSSRPPSPPLDERLREQLQKDLETRRAQQRTDGIQTYKPAQGKSR</sequence>
<dbReference type="EMBL" id="FOIB01000001">
    <property type="protein sequence ID" value="SES81766.1"/>
    <property type="molecule type" value="Genomic_DNA"/>
</dbReference>
<dbReference type="InterPro" id="IPR036909">
    <property type="entry name" value="Cyt_c-like_dom_sf"/>
</dbReference>
<dbReference type="SUPFAM" id="SSF46626">
    <property type="entry name" value="Cytochrome c"/>
    <property type="match status" value="1"/>
</dbReference>
<evidence type="ECO:0000256" key="4">
    <source>
        <dbReference type="PROSITE-ProRule" id="PRU00433"/>
    </source>
</evidence>
<keyword evidence="10" id="KW-1185">Reference proteome</keyword>
<feature type="signal peptide" evidence="6">
    <location>
        <begin position="1"/>
        <end position="18"/>
    </location>
</feature>
<evidence type="ECO:0000313" key="8">
    <source>
        <dbReference type="EMBL" id="GEN07725.1"/>
    </source>
</evidence>
<evidence type="ECO:0000313" key="10">
    <source>
        <dbReference type="Proteomes" id="UP000183760"/>
    </source>
</evidence>
<keyword evidence="2 4" id="KW-0479">Metal-binding</keyword>
<gene>
    <name evidence="8" type="ORF">MFU01_27620</name>
    <name evidence="9" type="ORF">SAMN05443572_101250</name>
</gene>
<dbReference type="STRING" id="1334629.MFUL124B02_02135"/>
<evidence type="ECO:0000256" key="6">
    <source>
        <dbReference type="SAM" id="SignalP"/>
    </source>
</evidence>
<accession>A0A511T0Q5</accession>
<evidence type="ECO:0000256" key="3">
    <source>
        <dbReference type="ARBA" id="ARBA00023004"/>
    </source>
</evidence>
<dbReference type="GO" id="GO:0020037">
    <property type="term" value="F:heme binding"/>
    <property type="evidence" value="ECO:0007669"/>
    <property type="project" value="InterPro"/>
</dbReference>
<evidence type="ECO:0000256" key="1">
    <source>
        <dbReference type="ARBA" id="ARBA00022617"/>
    </source>
</evidence>
<dbReference type="AlphaFoldDB" id="A0A511T0Q5"/>
<keyword evidence="3 4" id="KW-0408">Iron</keyword>
<proteinExistence type="predicted"/>
<feature type="compositionally biased region" description="Basic and acidic residues" evidence="5">
    <location>
        <begin position="123"/>
        <end position="139"/>
    </location>
</feature>
<dbReference type="GO" id="GO:0009055">
    <property type="term" value="F:electron transfer activity"/>
    <property type="evidence" value="ECO:0007669"/>
    <property type="project" value="InterPro"/>
</dbReference>
<dbReference type="Proteomes" id="UP000183760">
    <property type="component" value="Unassembled WGS sequence"/>
</dbReference>
<dbReference type="Gene3D" id="1.10.760.10">
    <property type="entry name" value="Cytochrome c-like domain"/>
    <property type="match status" value="1"/>
</dbReference>
<feature type="compositionally biased region" description="Basic and acidic residues" evidence="5">
    <location>
        <begin position="59"/>
        <end position="69"/>
    </location>
</feature>
<evidence type="ECO:0000259" key="7">
    <source>
        <dbReference type="PROSITE" id="PS51007"/>
    </source>
</evidence>
<feature type="chain" id="PRO_5023040041" evidence="6">
    <location>
        <begin position="19"/>
        <end position="158"/>
    </location>
</feature>
<dbReference type="GO" id="GO:0046872">
    <property type="term" value="F:metal ion binding"/>
    <property type="evidence" value="ECO:0007669"/>
    <property type="project" value="UniProtKB-KW"/>
</dbReference>
<reference evidence="8 11" key="2">
    <citation type="submission" date="2019-07" db="EMBL/GenBank/DDBJ databases">
        <title>Whole genome shotgun sequence of Myxococcus fulvus NBRC 100333.</title>
        <authorList>
            <person name="Hosoyama A."/>
            <person name="Uohara A."/>
            <person name="Ohji S."/>
            <person name="Ichikawa N."/>
        </authorList>
    </citation>
    <scope>NUCLEOTIDE SEQUENCE [LARGE SCALE GENOMIC DNA]</scope>
    <source>
        <strain evidence="8 11">NBRC 100333</strain>
    </source>
</reference>
<name>A0A511T0Q5_MYXFU</name>
<dbReference type="RefSeq" id="WP_046710562.1">
    <property type="nucleotide sequence ID" value="NZ_BJXR01000025.1"/>
</dbReference>
<evidence type="ECO:0000256" key="5">
    <source>
        <dbReference type="SAM" id="MobiDB-lite"/>
    </source>
</evidence>
<dbReference type="Proteomes" id="UP000321514">
    <property type="component" value="Unassembled WGS sequence"/>
</dbReference>
<dbReference type="OrthoDB" id="5383438at2"/>
<dbReference type="EMBL" id="BJXR01000025">
    <property type="protein sequence ID" value="GEN07725.1"/>
    <property type="molecule type" value="Genomic_DNA"/>
</dbReference>
<comment type="caution">
    <text evidence="8">The sequence shown here is derived from an EMBL/GenBank/DDBJ whole genome shotgun (WGS) entry which is preliminary data.</text>
</comment>
<dbReference type="InterPro" id="IPR009056">
    <property type="entry name" value="Cyt_c-like_dom"/>
</dbReference>
<feature type="region of interest" description="Disordered" evidence="5">
    <location>
        <begin position="48"/>
        <end position="72"/>
    </location>
</feature>
<reference evidence="9 10" key="1">
    <citation type="submission" date="2016-10" db="EMBL/GenBank/DDBJ databases">
        <authorList>
            <person name="Varghese N."/>
            <person name="Submissions S."/>
        </authorList>
    </citation>
    <scope>NUCLEOTIDE SEQUENCE [LARGE SCALE GENOMIC DNA]</scope>
    <source>
        <strain evidence="9 10">DSM 16525</strain>
    </source>
</reference>
<feature type="region of interest" description="Disordered" evidence="5">
    <location>
        <begin position="114"/>
        <end position="158"/>
    </location>
</feature>
<evidence type="ECO:0000313" key="11">
    <source>
        <dbReference type="Proteomes" id="UP000321514"/>
    </source>
</evidence>
<keyword evidence="6" id="KW-0732">Signal</keyword>
<organism evidence="8 11">
    <name type="scientific">Myxococcus fulvus</name>
    <dbReference type="NCBI Taxonomy" id="33"/>
    <lineage>
        <taxon>Bacteria</taxon>
        <taxon>Pseudomonadati</taxon>
        <taxon>Myxococcota</taxon>
        <taxon>Myxococcia</taxon>
        <taxon>Myxococcales</taxon>
        <taxon>Cystobacterineae</taxon>
        <taxon>Myxococcaceae</taxon>
        <taxon>Myxococcus</taxon>
    </lineage>
</organism>
<evidence type="ECO:0000313" key="9">
    <source>
        <dbReference type="EMBL" id="SES81766.1"/>
    </source>
</evidence>
<feature type="domain" description="Cytochrome c" evidence="7">
    <location>
        <begin position="17"/>
        <end position="116"/>
    </location>
</feature>
<dbReference type="Pfam" id="PF00034">
    <property type="entry name" value="Cytochrom_C"/>
    <property type="match status" value="1"/>
</dbReference>
<keyword evidence="1 4" id="KW-0349">Heme</keyword>
<protein>
    <submittedName>
        <fullName evidence="9">Cytochrome c</fullName>
    </submittedName>
</protein>